<keyword evidence="2" id="KW-0442">Lipid degradation</keyword>
<dbReference type="InterPro" id="IPR001736">
    <property type="entry name" value="PLipase_D/transphosphatidylase"/>
</dbReference>
<dbReference type="OMA" id="RIWEEFD"/>
<dbReference type="Pfam" id="PF13091">
    <property type="entry name" value="PLDc_2"/>
    <property type="match status" value="1"/>
</dbReference>
<dbReference type="OrthoDB" id="5205528at2759"/>
<keyword evidence="1" id="KW-0378">Hydrolase</keyword>
<evidence type="ECO:0000256" key="6">
    <source>
        <dbReference type="ARBA" id="ARBA00040549"/>
    </source>
</evidence>
<dbReference type="GO" id="GO:0034587">
    <property type="term" value="P:piRNA processing"/>
    <property type="evidence" value="ECO:0007669"/>
    <property type="project" value="TreeGrafter"/>
</dbReference>
<feature type="domain" description="PLD phosphodiesterase" evidence="13">
    <location>
        <begin position="146"/>
        <end position="173"/>
    </location>
</feature>
<evidence type="ECO:0000313" key="15">
    <source>
        <dbReference type="Proteomes" id="UP000288216"/>
    </source>
</evidence>
<keyword evidence="3" id="KW-0443">Lipid metabolism</keyword>
<dbReference type="GO" id="GO:0005739">
    <property type="term" value="C:mitochondrion"/>
    <property type="evidence" value="ECO:0007669"/>
    <property type="project" value="TreeGrafter"/>
</dbReference>
<evidence type="ECO:0000256" key="3">
    <source>
        <dbReference type="ARBA" id="ARBA00023098"/>
    </source>
</evidence>
<dbReference type="SUPFAM" id="SSF56024">
    <property type="entry name" value="Phospholipase D/nuclease"/>
    <property type="match status" value="1"/>
</dbReference>
<dbReference type="GO" id="GO:0051321">
    <property type="term" value="P:meiotic cell cycle"/>
    <property type="evidence" value="ECO:0007669"/>
    <property type="project" value="UniProtKB-KW"/>
</dbReference>
<dbReference type="Gene3D" id="3.30.870.10">
    <property type="entry name" value="Endonuclease Chain A"/>
    <property type="match status" value="1"/>
</dbReference>
<evidence type="ECO:0000256" key="2">
    <source>
        <dbReference type="ARBA" id="ARBA00022963"/>
    </source>
</evidence>
<comment type="similarity">
    <text evidence="5">Belongs to the phospholipase D family. MitoPLD/Zucchini subfamily.</text>
</comment>
<evidence type="ECO:0000256" key="10">
    <source>
        <dbReference type="ARBA" id="ARBA00043167"/>
    </source>
</evidence>
<dbReference type="InterPro" id="IPR051406">
    <property type="entry name" value="PLD_domain"/>
</dbReference>
<name>A0A401PGT5_SCYTO</name>
<accession>A0A401PGT5</accession>
<evidence type="ECO:0000256" key="12">
    <source>
        <dbReference type="SAM" id="Phobius"/>
    </source>
</evidence>
<evidence type="ECO:0000256" key="7">
    <source>
        <dbReference type="ARBA" id="ARBA00041680"/>
    </source>
</evidence>
<organism evidence="14 15">
    <name type="scientific">Scyliorhinus torazame</name>
    <name type="common">Cloudy catshark</name>
    <name type="synonym">Catulus torazame</name>
    <dbReference type="NCBI Taxonomy" id="75743"/>
    <lineage>
        <taxon>Eukaryota</taxon>
        <taxon>Metazoa</taxon>
        <taxon>Chordata</taxon>
        <taxon>Craniata</taxon>
        <taxon>Vertebrata</taxon>
        <taxon>Chondrichthyes</taxon>
        <taxon>Elasmobranchii</taxon>
        <taxon>Galeomorphii</taxon>
        <taxon>Galeoidea</taxon>
        <taxon>Carcharhiniformes</taxon>
        <taxon>Scyliorhinidae</taxon>
        <taxon>Scyliorhinus</taxon>
    </lineage>
</organism>
<keyword evidence="15" id="KW-1185">Reference proteome</keyword>
<keyword evidence="12" id="KW-0472">Membrane</keyword>
<keyword evidence="12" id="KW-0812">Transmembrane</keyword>
<gene>
    <name evidence="14" type="ORF">scyTo_0001943</name>
</gene>
<dbReference type="GO" id="GO:0016042">
    <property type="term" value="P:lipid catabolic process"/>
    <property type="evidence" value="ECO:0007669"/>
    <property type="project" value="UniProtKB-KW"/>
</dbReference>
<evidence type="ECO:0000256" key="5">
    <source>
        <dbReference type="ARBA" id="ARBA00038012"/>
    </source>
</evidence>
<feature type="transmembrane region" description="Helical" evidence="12">
    <location>
        <begin position="6"/>
        <end position="29"/>
    </location>
</feature>
<keyword evidence="4" id="KW-0469">Meiosis</keyword>
<dbReference type="GO" id="GO:0016891">
    <property type="term" value="F:RNA endonuclease activity producing 5'-phosphomonoesters, hydrolytic mechanism"/>
    <property type="evidence" value="ECO:0007669"/>
    <property type="project" value="TreeGrafter"/>
</dbReference>
<evidence type="ECO:0000256" key="11">
    <source>
        <dbReference type="ARBA" id="ARBA00048101"/>
    </source>
</evidence>
<protein>
    <recommendedName>
        <fullName evidence="6">Mitochondrial cardiolipin hydrolase</fullName>
    </recommendedName>
    <alternativeName>
        <fullName evidence="8">Choline phosphatase 6</fullName>
    </alternativeName>
    <alternativeName>
        <fullName evidence="10">Mitochondrial phospholipase</fullName>
    </alternativeName>
    <alternativeName>
        <fullName evidence="9">Phosphatidylcholine-hydrolyzing phospholipase D6</fullName>
    </alternativeName>
    <alternativeName>
        <fullName evidence="7">Phospholipase D6</fullName>
    </alternativeName>
</protein>
<sequence length="215" mass="23875">MLLTAVSAWRGLVVVVGLSLAAEGLYYVISHLKRLRERRPAQVLFFPAPVTCVRPLLLSSPGHCRCGLSHRESALSCLTRLLISARRSLDVCVFTISSLELSSTVLAVHGRGVRVRVITDSDYMALAGSQVGTFRRAGIEVRHDQDTNYMHHKFALIDGLTLVTGSLNWSAQGIFGNKENVIIIENTDIVKAFVEEFGQLWNEYDPAKYSFSPQR</sequence>
<comment type="catalytic activity">
    <reaction evidence="11">
        <text>a cardiolipin + H2O = a 1,2-diacyl-sn-glycero-3-phospho-(1'-sn-glycerol) + a 1,2-diacyl-sn-glycero-3-phosphate + H(+)</text>
        <dbReference type="Rhea" id="RHEA:44884"/>
        <dbReference type="ChEBI" id="CHEBI:15377"/>
        <dbReference type="ChEBI" id="CHEBI:15378"/>
        <dbReference type="ChEBI" id="CHEBI:58608"/>
        <dbReference type="ChEBI" id="CHEBI:62237"/>
        <dbReference type="ChEBI" id="CHEBI:64716"/>
    </reaction>
    <physiologicalReaction direction="left-to-right" evidence="11">
        <dbReference type="Rhea" id="RHEA:44885"/>
    </physiologicalReaction>
</comment>
<evidence type="ECO:0000313" key="14">
    <source>
        <dbReference type="EMBL" id="GCB72342.1"/>
    </source>
</evidence>
<evidence type="ECO:0000256" key="9">
    <source>
        <dbReference type="ARBA" id="ARBA00043135"/>
    </source>
</evidence>
<evidence type="ECO:0000256" key="4">
    <source>
        <dbReference type="ARBA" id="ARBA00023254"/>
    </source>
</evidence>
<dbReference type="AlphaFoldDB" id="A0A401PGT5"/>
<evidence type="ECO:0000259" key="13">
    <source>
        <dbReference type="PROSITE" id="PS50035"/>
    </source>
</evidence>
<evidence type="ECO:0000256" key="1">
    <source>
        <dbReference type="ARBA" id="ARBA00022801"/>
    </source>
</evidence>
<comment type="caution">
    <text evidence="14">The sequence shown here is derived from an EMBL/GenBank/DDBJ whole genome shotgun (WGS) entry which is preliminary data.</text>
</comment>
<proteinExistence type="inferred from homology"/>
<dbReference type="PROSITE" id="PS50035">
    <property type="entry name" value="PLD"/>
    <property type="match status" value="1"/>
</dbReference>
<dbReference type="CDD" id="cd09171">
    <property type="entry name" value="PLDc_vPLD6_like"/>
    <property type="match status" value="1"/>
</dbReference>
<dbReference type="PANTHER" id="PTHR43856:SF1">
    <property type="entry name" value="MITOCHONDRIAL CARDIOLIPIN HYDROLASE"/>
    <property type="match status" value="1"/>
</dbReference>
<dbReference type="PANTHER" id="PTHR43856">
    <property type="entry name" value="CARDIOLIPIN HYDROLASE"/>
    <property type="match status" value="1"/>
</dbReference>
<evidence type="ECO:0000256" key="8">
    <source>
        <dbReference type="ARBA" id="ARBA00042226"/>
    </source>
</evidence>
<keyword evidence="12" id="KW-1133">Transmembrane helix</keyword>
<reference evidence="14 15" key="1">
    <citation type="journal article" date="2018" name="Nat. Ecol. Evol.">
        <title>Shark genomes provide insights into elasmobranch evolution and the origin of vertebrates.</title>
        <authorList>
            <person name="Hara Y"/>
            <person name="Yamaguchi K"/>
            <person name="Onimaru K"/>
            <person name="Kadota M"/>
            <person name="Koyanagi M"/>
            <person name="Keeley SD"/>
            <person name="Tatsumi K"/>
            <person name="Tanaka K"/>
            <person name="Motone F"/>
            <person name="Kageyama Y"/>
            <person name="Nozu R"/>
            <person name="Adachi N"/>
            <person name="Nishimura O"/>
            <person name="Nakagawa R"/>
            <person name="Tanegashima C"/>
            <person name="Kiyatake I"/>
            <person name="Matsumoto R"/>
            <person name="Murakumo K"/>
            <person name="Nishida K"/>
            <person name="Terakita A"/>
            <person name="Kuratani S"/>
            <person name="Sato K"/>
            <person name="Hyodo S Kuraku.S."/>
        </authorList>
    </citation>
    <scope>NUCLEOTIDE SEQUENCE [LARGE SCALE GENOMIC DNA]</scope>
</reference>
<dbReference type="InterPro" id="IPR025202">
    <property type="entry name" value="PLD-like_dom"/>
</dbReference>
<dbReference type="STRING" id="75743.A0A401PGT5"/>
<dbReference type="EMBL" id="BFAA01000455">
    <property type="protein sequence ID" value="GCB72342.1"/>
    <property type="molecule type" value="Genomic_DNA"/>
</dbReference>
<dbReference type="Proteomes" id="UP000288216">
    <property type="component" value="Unassembled WGS sequence"/>
</dbReference>